<name>A0A4U0R9A7_9ACTN</name>
<evidence type="ECO:0000313" key="2">
    <source>
        <dbReference type="EMBL" id="TJZ91699.1"/>
    </source>
</evidence>
<organism evidence="2 3">
    <name type="scientific">Actinacidiphila oryziradicis</name>
    <dbReference type="NCBI Taxonomy" id="2571141"/>
    <lineage>
        <taxon>Bacteria</taxon>
        <taxon>Bacillati</taxon>
        <taxon>Actinomycetota</taxon>
        <taxon>Actinomycetes</taxon>
        <taxon>Kitasatosporales</taxon>
        <taxon>Streptomycetaceae</taxon>
        <taxon>Actinacidiphila</taxon>
    </lineage>
</organism>
<dbReference type="RefSeq" id="WP_136731725.1">
    <property type="nucleotide sequence ID" value="NZ_SUMC01000303.1"/>
</dbReference>
<sequence>MDGDTLPNGGSRSVTVSDSRGDTGIADLDQYAGATYETIGYNGSGTGKVALGVIQRWFVDGGSGLR</sequence>
<feature type="compositionally biased region" description="Polar residues" evidence="1">
    <location>
        <begin position="8"/>
        <end position="18"/>
    </location>
</feature>
<protein>
    <submittedName>
        <fullName evidence="2">Uncharacterized protein</fullName>
    </submittedName>
</protein>
<evidence type="ECO:0000256" key="1">
    <source>
        <dbReference type="SAM" id="MobiDB-lite"/>
    </source>
</evidence>
<evidence type="ECO:0000313" key="3">
    <source>
        <dbReference type="Proteomes" id="UP000305778"/>
    </source>
</evidence>
<feature type="region of interest" description="Disordered" evidence="1">
    <location>
        <begin position="1"/>
        <end position="24"/>
    </location>
</feature>
<dbReference type="AlphaFoldDB" id="A0A4U0R9A7"/>
<dbReference type="Proteomes" id="UP000305778">
    <property type="component" value="Unassembled WGS sequence"/>
</dbReference>
<reference evidence="2 3" key="1">
    <citation type="submission" date="2019-04" db="EMBL/GenBank/DDBJ databases">
        <title>Streptomyces oryziradicis sp. nov., a novel actinomycete isolated from rhizosphere soil of rice (Oryza sativa L.).</title>
        <authorList>
            <person name="Li C."/>
        </authorList>
    </citation>
    <scope>NUCLEOTIDE SEQUENCE [LARGE SCALE GENOMIC DNA]</scope>
    <source>
        <strain evidence="2 3">NEAU-C40</strain>
    </source>
</reference>
<accession>A0A4U0R9A7</accession>
<comment type="caution">
    <text evidence="2">The sequence shown here is derived from an EMBL/GenBank/DDBJ whole genome shotgun (WGS) entry which is preliminary data.</text>
</comment>
<proteinExistence type="predicted"/>
<dbReference type="EMBL" id="SUMC01000303">
    <property type="protein sequence ID" value="TJZ91699.1"/>
    <property type="molecule type" value="Genomic_DNA"/>
</dbReference>
<keyword evidence="3" id="KW-1185">Reference proteome</keyword>
<gene>
    <name evidence="2" type="ORF">FCI23_55400</name>
</gene>